<dbReference type="AlphaFoldDB" id="A0AAV5VBU5"/>
<dbReference type="Proteomes" id="UP001432322">
    <property type="component" value="Unassembled WGS sequence"/>
</dbReference>
<reference evidence="1" key="1">
    <citation type="submission" date="2023-10" db="EMBL/GenBank/DDBJ databases">
        <title>Genome assembly of Pristionchus species.</title>
        <authorList>
            <person name="Yoshida K."/>
            <person name="Sommer R.J."/>
        </authorList>
    </citation>
    <scope>NUCLEOTIDE SEQUENCE</scope>
    <source>
        <strain evidence="1">RS5133</strain>
    </source>
</reference>
<feature type="non-terminal residue" evidence="1">
    <location>
        <position position="1"/>
    </location>
</feature>
<keyword evidence="2" id="KW-1185">Reference proteome</keyword>
<feature type="non-terminal residue" evidence="1">
    <location>
        <position position="175"/>
    </location>
</feature>
<sequence length="175" mass="19685">LTFAESKTGAAAVLAQSTWRVNLKVFSDSNATLKNGRSHEISKFDSAIFMINRLALTVSLQEFHCTFWTPISQENMEEMFKILSTLSVRTSFSLNNFCAWTGNNVKMPLHFLLTILKKNPTLNKVNCHVEATTISDLLSLHEAVKCMHHLVSMNLILPESAAVIDFVQQIWGISR</sequence>
<organism evidence="1 2">
    <name type="scientific">Pristionchus fissidentatus</name>
    <dbReference type="NCBI Taxonomy" id="1538716"/>
    <lineage>
        <taxon>Eukaryota</taxon>
        <taxon>Metazoa</taxon>
        <taxon>Ecdysozoa</taxon>
        <taxon>Nematoda</taxon>
        <taxon>Chromadorea</taxon>
        <taxon>Rhabditida</taxon>
        <taxon>Rhabditina</taxon>
        <taxon>Diplogasteromorpha</taxon>
        <taxon>Diplogasteroidea</taxon>
        <taxon>Neodiplogasteridae</taxon>
        <taxon>Pristionchus</taxon>
    </lineage>
</organism>
<name>A0AAV5VBU5_9BILA</name>
<proteinExistence type="predicted"/>
<protein>
    <submittedName>
        <fullName evidence="1">Uncharacterized protein</fullName>
    </submittedName>
</protein>
<dbReference type="EMBL" id="BTSY01000002">
    <property type="protein sequence ID" value="GMT15294.1"/>
    <property type="molecule type" value="Genomic_DNA"/>
</dbReference>
<accession>A0AAV5VBU5</accession>
<gene>
    <name evidence="1" type="ORF">PFISCL1PPCAC_6591</name>
</gene>
<comment type="caution">
    <text evidence="1">The sequence shown here is derived from an EMBL/GenBank/DDBJ whole genome shotgun (WGS) entry which is preliminary data.</text>
</comment>
<evidence type="ECO:0000313" key="1">
    <source>
        <dbReference type="EMBL" id="GMT15294.1"/>
    </source>
</evidence>
<evidence type="ECO:0000313" key="2">
    <source>
        <dbReference type="Proteomes" id="UP001432322"/>
    </source>
</evidence>